<dbReference type="InterPro" id="IPR035992">
    <property type="entry name" value="Ricin_B-like_lectins"/>
</dbReference>
<dbReference type="InterPro" id="IPR036844">
    <property type="entry name" value="Hint_dom_sf"/>
</dbReference>
<feature type="coiled-coil region" evidence="1">
    <location>
        <begin position="877"/>
        <end position="904"/>
    </location>
</feature>
<dbReference type="GO" id="GO:0016539">
    <property type="term" value="P:intein-mediated protein splicing"/>
    <property type="evidence" value="ECO:0007669"/>
    <property type="project" value="InterPro"/>
</dbReference>
<dbReference type="Pfam" id="PF00652">
    <property type="entry name" value="Ricin_B_lectin"/>
    <property type="match status" value="1"/>
</dbReference>
<dbReference type="Pfam" id="PF07591">
    <property type="entry name" value="PT-HINT"/>
    <property type="match status" value="1"/>
</dbReference>
<dbReference type="EMBL" id="CP063373">
    <property type="protein sequence ID" value="QOV36218.1"/>
    <property type="molecule type" value="Genomic_DNA"/>
</dbReference>
<gene>
    <name evidence="5" type="ORF">IM697_40455</name>
</gene>
<name>A0A7M2SL81_9ACTN</name>
<feature type="compositionally biased region" description="Basic and acidic residues" evidence="2">
    <location>
        <begin position="639"/>
        <end position="658"/>
    </location>
</feature>
<dbReference type="Proteomes" id="UP000594205">
    <property type="component" value="Chromosome"/>
</dbReference>
<dbReference type="InterPro" id="IPR030934">
    <property type="entry name" value="Intein_C"/>
</dbReference>
<evidence type="ECO:0000256" key="1">
    <source>
        <dbReference type="SAM" id="Coils"/>
    </source>
</evidence>
<dbReference type="Gene3D" id="2.170.16.10">
    <property type="entry name" value="Hedgehog/Intein (Hint) domain"/>
    <property type="match status" value="1"/>
</dbReference>
<dbReference type="NCBIfam" id="TIGR01443">
    <property type="entry name" value="intein_Cterm"/>
    <property type="match status" value="1"/>
</dbReference>
<dbReference type="SUPFAM" id="SSF51294">
    <property type="entry name" value="Hedgehog/intein (Hint) domain"/>
    <property type="match status" value="1"/>
</dbReference>
<sequence>MPSLATKDASLRLRPGLFNPRSRTSAGFSSAVTSVAALAVLGGLVVQPGLGAEQPVAATSDSYDGFDAKAAEQLRLDQCVMADALRKGGNSLYAYAEDSLPLPASQLHEKAGRAYGAPLYQAHAEDDKAAGATQEKARDAWLTWSRATSGLEWFPDAPKGEDEIWEKTGLLPWLWRSYMKPVELFSPFYEPSPQADEKTKKAALAIGDQLYNGKGTPAEQEAWKLWKKNSGPIVPDEIFVPRLSSDDARIFLASGGFPTREPEKDTPEFRVAVEDLKARFASCDWHTPIDPNKVLGKTTATASQEWQEEISAQASQRQKILEASGTASKALQDGTWALGQLLGQSWIADYTTRWQDYWAPGGIGWIGDADTVVEVAAANGKCLDVQSAGKTNGTPVQTYTCNNSPAQKWKLRADGALENVNSGKCLDVAGANSANKTKIQIWTCNSSPAQQWKFNVRATGELRNVATNKCLDLHTFNNGQNSWLYTCNGTKAQQFRVKPLGHNGDTPDKSEFDKAKKSRAAAQAEAKKQLAVLKARLDTAKKAATTSSSAIEAAYEIADKNGAPRGRGLIVGQQKDQVTQGAVAALEAMVKAGETAEAATRASAADSDTIAQRARAQSAQVQAEFRRKAAATAEAQAKASRDAAKLHRDNAKKDAATAKSKLGDALKAEADAKKAAADAHAKRLAAEAEEKTAKAEKDTAAAKQAEANQHKKNAQAEAANAQSAKEKAETAEKNASRHRDDAVKARDHAKEMRDDAWDAEQKADAARAKADAKAAYADSLDADDAAEAARAEANKADTYATNAENAASRARSEANAASAAAVEADAAATRAEAAAKRSRANADAAQAAKLKADAAVRTATSAVADAIKASDHAAAEAKAAVKAADDAEAEAKNAKAQADLSSKEAGKALAAAAKSTGFAYITAQAAADATAAARQVAKPANDAIETGAPYADTDQAADLIVLTGQASKTIAEQQQAVADAHAKNAKAEAEAAKNIADQAVGDSKQAYVHAAHAAGYAATARTYAKEALGYSAEAADYAKQAAKSLARTIEYDRQAAADAAAADKAAGRAEGHAKDARASADQAALDAQAAREAATAAEQAAKDARAAADRADAAATEAEKAAKDALKYAKEAQEAAESAARKQANQQVNSGAGTGVGGTWYVVDEDSIEITDAKQQNDCVIEVGFEGCTVTFTVTFSATVDFFLCTNPDTTAGAGRCPSQDTLLVESKRIPGLKKDVTRYFSKLELIQQTLTYKLLKAVLVQDFVDCWHGSASGCAWAASNFIPGKALGTVFDGIRALDAAMKTGVGVRDAFHALKALDLDPGTLAKLNAIVNAHEDLYTACKVNSFPGTTQVLMADGSHRPISQLAVGDLVKATDPATGQLRARQVTDTFRHDTRRLVDIVVADGGRLESTAGHKFYVVDRGWTLVSDLRVGDRLRTSDGSVRAVTALHDRSGLAPRTVYDLTVDDLHTFFVLAGATPVLVHNCKVALGWQRGGKLDEWAALPENKFQTFSNVSPRDFARIAEMAIADPNVTLHINMTGLADKGTFMDAAQRGLTAGEAGRATDYEMSMIARALANGQRSWSSVKFYSPSGPGGAMRLDPPTHMPDLSVLKGDLDPVKGSVIGYCHC</sequence>
<dbReference type="PROSITE" id="PS50818">
    <property type="entry name" value="INTEIN_C_TER"/>
    <property type="match status" value="1"/>
</dbReference>
<dbReference type="InterPro" id="IPR003587">
    <property type="entry name" value="Hint_dom_N"/>
</dbReference>
<feature type="coiled-coil region" evidence="1">
    <location>
        <begin position="970"/>
        <end position="1002"/>
    </location>
</feature>
<dbReference type="SUPFAM" id="SSF50370">
    <property type="entry name" value="Ricin B-like lectins"/>
    <property type="match status" value="1"/>
</dbReference>
<keyword evidence="6" id="KW-1185">Reference proteome</keyword>
<proteinExistence type="predicted"/>
<dbReference type="CDD" id="cd00081">
    <property type="entry name" value="Hint"/>
    <property type="match status" value="1"/>
</dbReference>
<protein>
    <submittedName>
        <fullName evidence="5">RICIN domain-containing protein</fullName>
    </submittedName>
</protein>
<dbReference type="SMART" id="SM00458">
    <property type="entry name" value="RICIN"/>
    <property type="match status" value="1"/>
</dbReference>
<accession>A0A7M2SL81</accession>
<evidence type="ECO:0000313" key="5">
    <source>
        <dbReference type="EMBL" id="QOV36218.1"/>
    </source>
</evidence>
<dbReference type="InterPro" id="IPR006141">
    <property type="entry name" value="Intein_N"/>
</dbReference>
<evidence type="ECO:0000259" key="4">
    <source>
        <dbReference type="SMART" id="SM00458"/>
    </source>
</evidence>
<feature type="region of interest" description="Disordered" evidence="2">
    <location>
        <begin position="682"/>
        <end position="760"/>
    </location>
</feature>
<reference evidence="5 6" key="1">
    <citation type="submission" date="2020-10" db="EMBL/GenBank/DDBJ databases">
        <title>Streptomyces ferrugineus complate genome analysis.</title>
        <authorList>
            <person name="Anwar N."/>
        </authorList>
    </citation>
    <scope>NUCLEOTIDE SEQUENCE [LARGE SCALE GENOMIC DNA]</scope>
    <source>
        <strain evidence="5 6">CCTCC AA2014009</strain>
    </source>
</reference>
<dbReference type="PROSITE" id="PS50817">
    <property type="entry name" value="INTEIN_N_TER"/>
    <property type="match status" value="1"/>
</dbReference>
<evidence type="ECO:0000256" key="2">
    <source>
        <dbReference type="SAM" id="MobiDB-lite"/>
    </source>
</evidence>
<dbReference type="SMART" id="SM00306">
    <property type="entry name" value="HintN"/>
    <property type="match status" value="1"/>
</dbReference>
<feature type="compositionally biased region" description="Basic and acidic residues" evidence="2">
    <location>
        <begin position="1068"/>
        <end position="1078"/>
    </location>
</feature>
<dbReference type="PROSITE" id="PS50231">
    <property type="entry name" value="RICIN_B_LECTIN"/>
    <property type="match status" value="1"/>
</dbReference>
<dbReference type="CDD" id="cd23451">
    <property type="entry name" value="beta-trefoil_Ricin_laminarinase"/>
    <property type="match status" value="1"/>
</dbReference>
<feature type="compositionally biased region" description="Low complexity" evidence="2">
    <location>
        <begin position="1079"/>
        <end position="1091"/>
    </location>
</feature>
<feature type="region of interest" description="Disordered" evidence="2">
    <location>
        <begin position="636"/>
        <end position="658"/>
    </location>
</feature>
<dbReference type="Gene3D" id="2.80.10.50">
    <property type="match status" value="3"/>
</dbReference>
<dbReference type="KEGG" id="sfeu:IM697_40455"/>
<feature type="domain" description="Ricin B lectin" evidence="4">
    <location>
        <begin position="369"/>
        <end position="498"/>
    </location>
</feature>
<keyword evidence="1" id="KW-0175">Coiled coil</keyword>
<feature type="compositionally biased region" description="Basic and acidic residues" evidence="2">
    <location>
        <begin position="682"/>
        <end position="700"/>
    </location>
</feature>
<feature type="region of interest" description="Disordered" evidence="2">
    <location>
        <begin position="1068"/>
        <end position="1091"/>
    </location>
</feature>
<evidence type="ECO:0000259" key="3">
    <source>
        <dbReference type="SMART" id="SM00306"/>
    </source>
</evidence>
<dbReference type="InterPro" id="IPR000772">
    <property type="entry name" value="Ricin_B_lectin"/>
</dbReference>
<evidence type="ECO:0000313" key="6">
    <source>
        <dbReference type="Proteomes" id="UP000594205"/>
    </source>
</evidence>
<feature type="domain" description="Hint" evidence="3">
    <location>
        <begin position="1344"/>
        <end position="1440"/>
    </location>
</feature>
<feature type="compositionally biased region" description="Basic and acidic residues" evidence="2">
    <location>
        <begin position="724"/>
        <end position="760"/>
    </location>
</feature>
<organism evidence="5 6">
    <name type="scientific">Streptomyces ferrugineus</name>
    <dbReference type="NCBI Taxonomy" id="1413221"/>
    <lineage>
        <taxon>Bacteria</taxon>
        <taxon>Bacillati</taxon>
        <taxon>Actinomycetota</taxon>
        <taxon>Actinomycetes</taxon>
        <taxon>Kitasatosporales</taxon>
        <taxon>Streptomycetaceae</taxon>
        <taxon>Streptomyces</taxon>
    </lineage>
</organism>